<proteinExistence type="predicted"/>
<dbReference type="AlphaFoldDB" id="A0A024FTA6"/>
<name>A0A024FTA6_9STRA</name>
<dbReference type="InParanoid" id="A0A024FTA6"/>
<feature type="compositionally biased region" description="Basic and acidic residues" evidence="1">
    <location>
        <begin position="267"/>
        <end position="279"/>
    </location>
</feature>
<feature type="compositionally biased region" description="Basic and acidic residues" evidence="1">
    <location>
        <begin position="305"/>
        <end position="316"/>
    </location>
</feature>
<evidence type="ECO:0000313" key="2">
    <source>
        <dbReference type="EMBL" id="CCI10328.1"/>
    </source>
</evidence>
<accession>A0A024FTA6</accession>
<dbReference type="Proteomes" id="UP000053237">
    <property type="component" value="Unassembled WGS sequence"/>
</dbReference>
<feature type="region of interest" description="Disordered" evidence="1">
    <location>
        <begin position="230"/>
        <end position="328"/>
    </location>
</feature>
<dbReference type="EMBL" id="CAIX01000220">
    <property type="protein sequence ID" value="CCI10328.1"/>
    <property type="molecule type" value="Genomic_DNA"/>
</dbReference>
<protein>
    <submittedName>
        <fullName evidence="2">Uncharacterized protein</fullName>
    </submittedName>
</protein>
<feature type="compositionally biased region" description="Basic residues" evidence="1">
    <location>
        <begin position="317"/>
        <end position="328"/>
    </location>
</feature>
<keyword evidence="3" id="KW-1185">Reference proteome</keyword>
<gene>
    <name evidence="2" type="ORF">BN9_094540</name>
</gene>
<sequence>MPEATGQCGIVSNENIDNSVSQDKLYYNMAAHFPARNPSVQDSSIQLTITNCMWVEHEEEHREQCQTCLESKAGYGIKRLSHIEFLISSKRKFNMFTISECISFGFEWTNKLCKKVTNVPYKLCYHFGIAPLENSGPSEINQQPVSQGWLANPALGCYACLTSRLDIFIIDFIETRSIWKVGAPKEVDCTAECGILYMVDKGELDISSLRPIPSKSVVARYYITGRERSQVSAGIQDNSGDESRRGGKAQEKSNAGTYSNARTKRSRLYEGNDIDHVGHYADQGAQKNGLMQKGEMPPSDCNEPQGKDENRETRRQSRDKRGKILASL</sequence>
<feature type="compositionally biased region" description="Polar residues" evidence="1">
    <location>
        <begin position="252"/>
        <end position="261"/>
    </location>
</feature>
<reference evidence="2 3" key="1">
    <citation type="submission" date="2012-05" db="EMBL/GenBank/DDBJ databases">
        <title>Recombination and specialization in a pathogen metapopulation.</title>
        <authorList>
            <person name="Gardiner A."/>
            <person name="Kemen E."/>
            <person name="Schultz-Larsen T."/>
            <person name="MacLean D."/>
            <person name="Van Oosterhout C."/>
            <person name="Jones J.D.G."/>
        </authorList>
    </citation>
    <scope>NUCLEOTIDE SEQUENCE [LARGE SCALE GENOMIC DNA]</scope>
    <source>
        <strain evidence="2 3">Ac Nc2</strain>
    </source>
</reference>
<evidence type="ECO:0000256" key="1">
    <source>
        <dbReference type="SAM" id="MobiDB-lite"/>
    </source>
</evidence>
<evidence type="ECO:0000313" key="3">
    <source>
        <dbReference type="Proteomes" id="UP000053237"/>
    </source>
</evidence>
<feature type="compositionally biased region" description="Basic and acidic residues" evidence="1">
    <location>
        <begin position="241"/>
        <end position="251"/>
    </location>
</feature>
<comment type="caution">
    <text evidence="2">The sequence shown here is derived from an EMBL/GenBank/DDBJ whole genome shotgun (WGS) entry which is preliminary data.</text>
</comment>
<organism evidence="2 3">
    <name type="scientific">Albugo candida</name>
    <dbReference type="NCBI Taxonomy" id="65357"/>
    <lineage>
        <taxon>Eukaryota</taxon>
        <taxon>Sar</taxon>
        <taxon>Stramenopiles</taxon>
        <taxon>Oomycota</taxon>
        <taxon>Peronosporomycetes</taxon>
        <taxon>Albuginales</taxon>
        <taxon>Albuginaceae</taxon>
        <taxon>Albugo</taxon>
    </lineage>
</organism>